<evidence type="ECO:0000256" key="1">
    <source>
        <dbReference type="SAM" id="MobiDB-lite"/>
    </source>
</evidence>
<evidence type="ECO:0000256" key="2">
    <source>
        <dbReference type="SAM" id="SignalP"/>
    </source>
</evidence>
<dbReference type="PROSITE" id="PS51257">
    <property type="entry name" value="PROKAR_LIPOPROTEIN"/>
    <property type="match status" value="1"/>
</dbReference>
<reference evidence="3" key="1">
    <citation type="submission" date="2020-07" db="EMBL/GenBank/DDBJ databases">
        <title>Huge and variable diversity of episymbiotic CPR bacteria and DPANN archaea in groundwater ecosystems.</title>
        <authorList>
            <person name="He C.Y."/>
            <person name="Keren R."/>
            <person name="Whittaker M."/>
            <person name="Farag I.F."/>
            <person name="Doudna J."/>
            <person name="Cate J.H.D."/>
            <person name="Banfield J.F."/>
        </authorList>
    </citation>
    <scope>NUCLEOTIDE SEQUENCE</scope>
    <source>
        <strain evidence="3">NC_groundwater_1664_Pr3_B-0.1um_52_9</strain>
    </source>
</reference>
<organism evidence="3 4">
    <name type="scientific">Desulfomonile tiedjei</name>
    <dbReference type="NCBI Taxonomy" id="2358"/>
    <lineage>
        <taxon>Bacteria</taxon>
        <taxon>Pseudomonadati</taxon>
        <taxon>Thermodesulfobacteriota</taxon>
        <taxon>Desulfomonilia</taxon>
        <taxon>Desulfomonilales</taxon>
        <taxon>Desulfomonilaceae</taxon>
        <taxon>Desulfomonile</taxon>
    </lineage>
</organism>
<proteinExistence type="predicted"/>
<dbReference type="EMBL" id="JACRDE010000378">
    <property type="protein sequence ID" value="MBI5250696.1"/>
    <property type="molecule type" value="Genomic_DNA"/>
</dbReference>
<accession>A0A9D6Z730</accession>
<evidence type="ECO:0000313" key="4">
    <source>
        <dbReference type="Proteomes" id="UP000807825"/>
    </source>
</evidence>
<dbReference type="Proteomes" id="UP000807825">
    <property type="component" value="Unassembled WGS sequence"/>
</dbReference>
<feature type="chain" id="PRO_5039073289" evidence="2">
    <location>
        <begin position="29"/>
        <end position="145"/>
    </location>
</feature>
<feature type="signal peptide" evidence="2">
    <location>
        <begin position="1"/>
        <end position="28"/>
    </location>
</feature>
<feature type="region of interest" description="Disordered" evidence="1">
    <location>
        <begin position="115"/>
        <end position="145"/>
    </location>
</feature>
<dbReference type="AlphaFoldDB" id="A0A9D6Z730"/>
<name>A0A9D6Z730_9BACT</name>
<protein>
    <submittedName>
        <fullName evidence="3">Uncharacterized protein</fullName>
    </submittedName>
</protein>
<comment type="caution">
    <text evidence="3">The sequence shown here is derived from an EMBL/GenBank/DDBJ whole genome shotgun (WGS) entry which is preliminary data.</text>
</comment>
<keyword evidence="2" id="KW-0732">Signal</keyword>
<evidence type="ECO:0000313" key="3">
    <source>
        <dbReference type="EMBL" id="MBI5250696.1"/>
    </source>
</evidence>
<gene>
    <name evidence="3" type="ORF">HY912_14495</name>
</gene>
<sequence length="145" mass="16116">MPRFLVKDLFLITLLSIMTIIACQSAEANSPAFWYATLGPARNQITIRIVPRVCMKEVSVQVNILDIHNKPISPLSFKFTNDELQELCPGKEYEKKFTLDISDPGGVQGELLFGKPAMSSPKASTDVNSEMLKKGVPPKDYSAQR</sequence>